<gene>
    <name evidence="1" type="ORF">HPB50_004510</name>
</gene>
<name>A0ACB7RVG6_HYAAI</name>
<sequence>MTSEWNVRIAILFTLVTKAKCFNNTDGPARPPAELAVTAAAFNDSEIDLGASDAMYLKVTVEEVGPVNELDMSVGLDARMELSWPFKTFSCSGIFRLMRHLKNVRHEEGGLRVIGSPITFATYRGLAAQTRLPEVVVREARLVQSASDNFEDKDLVFTMDSASNGKRCSVTYSASFPENVTKFLWSRQSPIKVNPNVGLVRFEATVLGPGRSNDDLTLKLRLARRMGDQLVGTYAPTALLVVCSWPAFWLGTVERLSLGGTLLLALTQQSAAARRALPPSVALTPVDWWMSGCVALVLAVIVETTVACYEDKQLHSGLVKYLTRVRRDNSGTCRNASPTGVALDERLMQPYLGALPSRTAGPPPARPRTARPMSVLGVSFVLCVLSHLFWSENGVLYGAKASEAPKAASGYATMTAPALESHKVIKQAISFVPVRLTMRLSEDEMDQILHKCTGQPHNFEGSYFAQLLDAKFRGLFVFPGTKWCGRGNVARNYEDLGEAQDADMCCREHDYAADSIPPHKSFHGLENKLTYTIHVVPNQFSYRLRAVEFSMCDISARMHCLAERRSKIGQTVTGKYTNPMRVSNSIAAATARPTFFRFISFETRAPNLRQTVLKGDAASVRVVRSTPGKQRRNARVAAALVSTVRD</sequence>
<evidence type="ECO:0000313" key="1">
    <source>
        <dbReference type="EMBL" id="KAH6925383.1"/>
    </source>
</evidence>
<keyword evidence="2" id="KW-1185">Reference proteome</keyword>
<dbReference type="Proteomes" id="UP000821845">
    <property type="component" value="Chromosome 7"/>
</dbReference>
<accession>A0ACB7RVG6</accession>
<evidence type="ECO:0000313" key="2">
    <source>
        <dbReference type="Proteomes" id="UP000821845"/>
    </source>
</evidence>
<dbReference type="EMBL" id="CM023487">
    <property type="protein sequence ID" value="KAH6925383.1"/>
    <property type="molecule type" value="Genomic_DNA"/>
</dbReference>
<organism evidence="1 2">
    <name type="scientific">Hyalomma asiaticum</name>
    <name type="common">Tick</name>
    <dbReference type="NCBI Taxonomy" id="266040"/>
    <lineage>
        <taxon>Eukaryota</taxon>
        <taxon>Metazoa</taxon>
        <taxon>Ecdysozoa</taxon>
        <taxon>Arthropoda</taxon>
        <taxon>Chelicerata</taxon>
        <taxon>Arachnida</taxon>
        <taxon>Acari</taxon>
        <taxon>Parasitiformes</taxon>
        <taxon>Ixodida</taxon>
        <taxon>Ixodoidea</taxon>
        <taxon>Ixodidae</taxon>
        <taxon>Hyalomminae</taxon>
        <taxon>Hyalomma</taxon>
    </lineage>
</organism>
<comment type="caution">
    <text evidence="1">The sequence shown here is derived from an EMBL/GenBank/DDBJ whole genome shotgun (WGS) entry which is preliminary data.</text>
</comment>
<protein>
    <submittedName>
        <fullName evidence="1">Uncharacterized protein</fullName>
    </submittedName>
</protein>
<proteinExistence type="predicted"/>
<reference evidence="1" key="1">
    <citation type="submission" date="2020-05" db="EMBL/GenBank/DDBJ databases">
        <title>Large-scale comparative analyses of tick genomes elucidate their genetic diversity and vector capacities.</title>
        <authorList>
            <person name="Jia N."/>
            <person name="Wang J."/>
            <person name="Shi W."/>
            <person name="Du L."/>
            <person name="Sun Y."/>
            <person name="Zhan W."/>
            <person name="Jiang J."/>
            <person name="Wang Q."/>
            <person name="Zhang B."/>
            <person name="Ji P."/>
            <person name="Sakyi L.B."/>
            <person name="Cui X."/>
            <person name="Yuan T."/>
            <person name="Jiang B."/>
            <person name="Yang W."/>
            <person name="Lam T.T.-Y."/>
            <person name="Chang Q."/>
            <person name="Ding S."/>
            <person name="Wang X."/>
            <person name="Zhu J."/>
            <person name="Ruan X."/>
            <person name="Zhao L."/>
            <person name="Wei J."/>
            <person name="Que T."/>
            <person name="Du C."/>
            <person name="Cheng J."/>
            <person name="Dai P."/>
            <person name="Han X."/>
            <person name="Huang E."/>
            <person name="Gao Y."/>
            <person name="Liu J."/>
            <person name="Shao H."/>
            <person name="Ye R."/>
            <person name="Li L."/>
            <person name="Wei W."/>
            <person name="Wang X."/>
            <person name="Wang C."/>
            <person name="Yang T."/>
            <person name="Huo Q."/>
            <person name="Li W."/>
            <person name="Guo W."/>
            <person name="Chen H."/>
            <person name="Zhou L."/>
            <person name="Ni X."/>
            <person name="Tian J."/>
            <person name="Zhou Y."/>
            <person name="Sheng Y."/>
            <person name="Liu T."/>
            <person name="Pan Y."/>
            <person name="Xia L."/>
            <person name="Li J."/>
            <person name="Zhao F."/>
            <person name="Cao W."/>
        </authorList>
    </citation>
    <scope>NUCLEOTIDE SEQUENCE</scope>
    <source>
        <strain evidence="1">Hyas-2018</strain>
    </source>
</reference>